<evidence type="ECO:0000313" key="4">
    <source>
        <dbReference type="EMBL" id="KAL1549950.1"/>
    </source>
</evidence>
<accession>A0ABD1H1T0</accession>
<feature type="repeat" description="PPR" evidence="3">
    <location>
        <begin position="311"/>
        <end position="345"/>
    </location>
</feature>
<comment type="caution">
    <text evidence="4">The sequence shown here is derived from an EMBL/GenBank/DDBJ whole genome shotgun (WGS) entry which is preliminary data.</text>
</comment>
<organism evidence="4 5">
    <name type="scientific">Salvia divinorum</name>
    <name type="common">Maria pastora</name>
    <name type="synonym">Diviner's sage</name>
    <dbReference type="NCBI Taxonomy" id="28513"/>
    <lineage>
        <taxon>Eukaryota</taxon>
        <taxon>Viridiplantae</taxon>
        <taxon>Streptophyta</taxon>
        <taxon>Embryophyta</taxon>
        <taxon>Tracheophyta</taxon>
        <taxon>Spermatophyta</taxon>
        <taxon>Magnoliopsida</taxon>
        <taxon>eudicotyledons</taxon>
        <taxon>Gunneridae</taxon>
        <taxon>Pentapetalae</taxon>
        <taxon>asterids</taxon>
        <taxon>lamiids</taxon>
        <taxon>Lamiales</taxon>
        <taxon>Lamiaceae</taxon>
        <taxon>Nepetoideae</taxon>
        <taxon>Mentheae</taxon>
        <taxon>Salviinae</taxon>
        <taxon>Salvia</taxon>
        <taxon>Salvia subgen. Calosphace</taxon>
    </lineage>
</organism>
<dbReference type="Proteomes" id="UP001567538">
    <property type="component" value="Unassembled WGS sequence"/>
</dbReference>
<dbReference type="InterPro" id="IPR011990">
    <property type="entry name" value="TPR-like_helical_dom_sf"/>
</dbReference>
<dbReference type="AlphaFoldDB" id="A0ABD1H1T0"/>
<evidence type="ECO:0000256" key="3">
    <source>
        <dbReference type="PROSITE-ProRule" id="PRU00708"/>
    </source>
</evidence>
<evidence type="ECO:0000256" key="1">
    <source>
        <dbReference type="ARBA" id="ARBA00007626"/>
    </source>
</evidence>
<feature type="repeat" description="PPR" evidence="3">
    <location>
        <begin position="381"/>
        <end position="415"/>
    </location>
</feature>
<dbReference type="InterPro" id="IPR050872">
    <property type="entry name" value="PPR_P_subfamily"/>
</dbReference>
<protein>
    <submittedName>
        <fullName evidence="4">Pentatricopeptide repeat-containing protein-like isoform X1</fullName>
    </submittedName>
</protein>
<comment type="similarity">
    <text evidence="1">Belongs to the PPR family. P subfamily.</text>
</comment>
<dbReference type="PANTHER" id="PTHR46128">
    <property type="entry name" value="MITOCHONDRIAL GROUP I INTRON SPLICING FACTOR CCM1"/>
    <property type="match status" value="1"/>
</dbReference>
<name>A0ABD1H1T0_SALDI</name>
<feature type="repeat" description="PPR" evidence="3">
    <location>
        <begin position="276"/>
        <end position="310"/>
    </location>
</feature>
<dbReference type="Pfam" id="PF01535">
    <property type="entry name" value="PPR"/>
    <property type="match status" value="2"/>
</dbReference>
<dbReference type="PROSITE" id="PS51375">
    <property type="entry name" value="PPR"/>
    <property type="match status" value="11"/>
</dbReference>
<dbReference type="EMBL" id="JBEAFC010000007">
    <property type="protein sequence ID" value="KAL1549950.1"/>
    <property type="molecule type" value="Genomic_DNA"/>
</dbReference>
<keyword evidence="5" id="KW-1185">Reference proteome</keyword>
<feature type="repeat" description="PPR" evidence="3">
    <location>
        <begin position="206"/>
        <end position="240"/>
    </location>
</feature>
<feature type="repeat" description="PPR" evidence="3">
    <location>
        <begin position="534"/>
        <end position="568"/>
    </location>
</feature>
<feature type="repeat" description="PPR" evidence="3">
    <location>
        <begin position="451"/>
        <end position="485"/>
    </location>
</feature>
<proteinExistence type="inferred from homology"/>
<evidence type="ECO:0000256" key="2">
    <source>
        <dbReference type="ARBA" id="ARBA00022737"/>
    </source>
</evidence>
<feature type="repeat" description="PPR" evidence="3">
    <location>
        <begin position="136"/>
        <end position="170"/>
    </location>
</feature>
<feature type="repeat" description="PPR" evidence="3">
    <location>
        <begin position="346"/>
        <end position="380"/>
    </location>
</feature>
<feature type="repeat" description="PPR" evidence="3">
    <location>
        <begin position="241"/>
        <end position="275"/>
    </location>
</feature>
<feature type="repeat" description="PPR" evidence="3">
    <location>
        <begin position="569"/>
        <end position="603"/>
    </location>
</feature>
<dbReference type="Pfam" id="PF13041">
    <property type="entry name" value="PPR_2"/>
    <property type="match status" value="4"/>
</dbReference>
<dbReference type="InterPro" id="IPR002885">
    <property type="entry name" value="PPR_rpt"/>
</dbReference>
<evidence type="ECO:0000313" key="5">
    <source>
        <dbReference type="Proteomes" id="UP001567538"/>
    </source>
</evidence>
<dbReference type="NCBIfam" id="TIGR00756">
    <property type="entry name" value="PPR"/>
    <property type="match status" value="11"/>
</dbReference>
<reference evidence="4 5" key="1">
    <citation type="submission" date="2024-06" db="EMBL/GenBank/DDBJ databases">
        <title>A chromosome level genome sequence of Diviner's sage (Salvia divinorum).</title>
        <authorList>
            <person name="Ford S.A."/>
            <person name="Ro D.-K."/>
            <person name="Ness R.W."/>
            <person name="Phillips M.A."/>
        </authorList>
    </citation>
    <scope>NUCLEOTIDE SEQUENCE [LARGE SCALE GENOMIC DNA]</scope>
    <source>
        <strain evidence="4">SAF-2024a</strain>
        <tissue evidence="4">Leaf</tissue>
    </source>
</reference>
<dbReference type="Pfam" id="PF13812">
    <property type="entry name" value="PPR_3"/>
    <property type="match status" value="1"/>
</dbReference>
<dbReference type="Gene3D" id="1.25.40.10">
    <property type="entry name" value="Tetratricopeptide repeat domain"/>
    <property type="match status" value="5"/>
</dbReference>
<gene>
    <name evidence="4" type="ORF">AAHA92_17970</name>
</gene>
<sequence>MQKFLHSQIFRAIRPQHLTAKSNFSSFPDNALDDSISNKVLALINSERPIEPALAELSPSLNREVVISVLRSQAQLKKEPLISFRFFIWASDTAHLRSSFANKLMLDMLLCGGNVNSLDLCWGVLDELRYEKMSISADAFAVLILGYWRLKNAEKAVDAFGRMKDYDCKPNLFACNVILHVLVKENAILLALAVYNMMVKSNIDMGCDTFNVLIDGLCKNGMTEAALNLFEEMTSRGILPNRITYTVVISGLCKTKRTRDAYNLFNEMVSSGCEPDSATYNTLIDGFCKQGLIDEACVLLKSFQDDKYDVGIKGFSCLIDGLVKANRFSEAEVLFQNVLEVGLEPDIVLYTIMMRGLSVAGRMNDAVSMLRDMLGRGIVPDTQCYNVLIKGFCDLGLLDDAESLKLEISRNNQFPNMCTYTILIRALCRNDLLVEAQQIFDNMEKLGCSPSVVTFNALIDGLCKAGKLEEAQLMLYKMEVGRSPSLFLRLSQGADRILDTASLQKKVEGMMESGSVLKAYKLLKKLAASGVVPNVQTYNTLIYGMCSVGHINIALKLLEELQLKGLSPDSVTYATLIYALLKVDRDSDAYKLFEQMNANGCKPSSSVYKTFMSWSSRKRQMSVTISFWLKYLKSRAGVKNEVLQSVKECFEKGEFQQAVRSLLEMDIKLADFDSTLYDIWLTGLCLAKQAEEAQKAFYVLEEFNVPISPPSCVLVIRTLCFKRELNKAVDVFLYTLQKGYRLRPQLCNSLVGALLKSKDKVIVALELLDRMKSAGYDLNSHLYPRTKSLLPHIYSLLKVDNAVAT</sequence>
<dbReference type="PANTHER" id="PTHR46128:SF333">
    <property type="entry name" value="PENTACOTRIPEPTIDE-REPEAT REGION OF PRORP DOMAIN-CONTAINING PROTEIN"/>
    <property type="match status" value="1"/>
</dbReference>
<feature type="repeat" description="PPR" evidence="3">
    <location>
        <begin position="416"/>
        <end position="450"/>
    </location>
</feature>
<keyword evidence="2" id="KW-0677">Repeat</keyword>